<proteinExistence type="predicted"/>
<name>A0A1H3NJ42_9RHOB</name>
<dbReference type="AlphaFoldDB" id="A0A1H3NJ42"/>
<keyword evidence="2" id="KW-1185">Reference proteome</keyword>
<protein>
    <submittedName>
        <fullName evidence="1">Uncharacterized protein</fullName>
    </submittedName>
</protein>
<gene>
    <name evidence="1" type="ORF">SAMN05444340_12512</name>
</gene>
<evidence type="ECO:0000313" key="2">
    <source>
        <dbReference type="Proteomes" id="UP000199286"/>
    </source>
</evidence>
<reference evidence="1 2" key="1">
    <citation type="submission" date="2016-10" db="EMBL/GenBank/DDBJ databases">
        <authorList>
            <person name="de Groot N.N."/>
        </authorList>
    </citation>
    <scope>NUCLEOTIDE SEQUENCE [LARGE SCALE GENOMIC DNA]</scope>
    <source>
        <strain evidence="1 2">DSM 26880</strain>
    </source>
</reference>
<dbReference type="STRING" id="321339.SAMN05444340_12512"/>
<accession>A0A1H3NJ42</accession>
<organism evidence="1 2">
    <name type="scientific">Citreimonas salinaria</name>
    <dbReference type="NCBI Taxonomy" id="321339"/>
    <lineage>
        <taxon>Bacteria</taxon>
        <taxon>Pseudomonadati</taxon>
        <taxon>Pseudomonadota</taxon>
        <taxon>Alphaproteobacteria</taxon>
        <taxon>Rhodobacterales</taxon>
        <taxon>Roseobacteraceae</taxon>
        <taxon>Citreimonas</taxon>
    </lineage>
</organism>
<dbReference type="Proteomes" id="UP000199286">
    <property type="component" value="Unassembled WGS sequence"/>
</dbReference>
<evidence type="ECO:0000313" key="1">
    <source>
        <dbReference type="EMBL" id="SDY88937.1"/>
    </source>
</evidence>
<dbReference type="EMBL" id="FNPF01000025">
    <property type="protein sequence ID" value="SDY88937.1"/>
    <property type="molecule type" value="Genomic_DNA"/>
</dbReference>
<sequence length="43" mass="4748">MGGIRPVWAEAQTGLPALLNALLSSSVHHWEHKSKARKKALEQ</sequence>